<evidence type="ECO:0008006" key="5">
    <source>
        <dbReference type="Google" id="ProtNLM"/>
    </source>
</evidence>
<reference evidence="4" key="1">
    <citation type="submission" date="2016-03" db="EMBL/GenBank/DDBJ databases">
        <title>Complete genome sequence of the type strain Actinoalloteichus hymeniacidonis DSM 45092.</title>
        <authorList>
            <person name="Schaffert L."/>
            <person name="Albersmeier A."/>
            <person name="Winkler A."/>
            <person name="Kalinowski J."/>
            <person name="Zotchev S."/>
            <person name="Ruckert C."/>
        </authorList>
    </citation>
    <scope>NUCLEOTIDE SEQUENCE [LARGE SCALE GENOMIC DNA]</scope>
    <source>
        <strain evidence="4">HPA177(T) (DSM 45092(T))</strain>
    </source>
</reference>
<accession>A0AAC9HT67</accession>
<dbReference type="KEGG" id="ahm:TL08_20465"/>
<gene>
    <name evidence="3" type="ORF">TL08_20465</name>
</gene>
<organism evidence="3 4">
    <name type="scientific">Actinoalloteichus hymeniacidonis</name>
    <dbReference type="NCBI Taxonomy" id="340345"/>
    <lineage>
        <taxon>Bacteria</taxon>
        <taxon>Bacillati</taxon>
        <taxon>Actinomycetota</taxon>
        <taxon>Actinomycetes</taxon>
        <taxon>Pseudonocardiales</taxon>
        <taxon>Pseudonocardiaceae</taxon>
        <taxon>Actinoalloteichus</taxon>
    </lineage>
</organism>
<evidence type="ECO:0000256" key="1">
    <source>
        <dbReference type="ARBA" id="ARBA00005721"/>
    </source>
</evidence>
<feature type="region of interest" description="Disordered" evidence="2">
    <location>
        <begin position="1"/>
        <end position="29"/>
    </location>
</feature>
<keyword evidence="4" id="KW-1185">Reference proteome</keyword>
<name>A0AAC9HT67_9PSEU</name>
<dbReference type="PANTHER" id="PTHR34297:SF3">
    <property type="entry name" value="ALKALINE SHOCK PROTEIN 23"/>
    <property type="match status" value="1"/>
</dbReference>
<evidence type="ECO:0000256" key="2">
    <source>
        <dbReference type="SAM" id="MobiDB-lite"/>
    </source>
</evidence>
<dbReference type="InterPro" id="IPR005531">
    <property type="entry name" value="Asp23"/>
</dbReference>
<evidence type="ECO:0000313" key="4">
    <source>
        <dbReference type="Proteomes" id="UP000095210"/>
    </source>
</evidence>
<evidence type="ECO:0000313" key="3">
    <source>
        <dbReference type="EMBL" id="AOS64884.1"/>
    </source>
</evidence>
<sequence length="198" mass="19993">MVARKGTTAVTQSNGLAAGNGQGNDRAALGGTTIRGATIIQGIPTTDTGEPGAVDTSLPSGSAQAWGTSERGPGKTSISPAVVQKVAGIAAREITGVAAMGGGVSRAFGAIRERIPGGGTSATAGVQVEVGERQAAVDLDVIVEYGVSIAELARAVRRNVTTAVERMTGLEVIEVNIAVNDIRLPEEDRPEPAAPRVE</sequence>
<dbReference type="PANTHER" id="PTHR34297">
    <property type="entry name" value="HYPOTHETICAL CYTOSOLIC PROTEIN-RELATED"/>
    <property type="match status" value="1"/>
</dbReference>
<dbReference type="Proteomes" id="UP000095210">
    <property type="component" value="Chromosome"/>
</dbReference>
<proteinExistence type="inferred from homology"/>
<dbReference type="EMBL" id="CP014859">
    <property type="protein sequence ID" value="AOS64884.1"/>
    <property type="molecule type" value="Genomic_DNA"/>
</dbReference>
<protein>
    <recommendedName>
        <fullName evidence="5">Asp23/Gls24 family envelope stress response protein</fullName>
    </recommendedName>
</protein>
<dbReference type="Pfam" id="PF03780">
    <property type="entry name" value="Asp23"/>
    <property type="match status" value="1"/>
</dbReference>
<dbReference type="AlphaFoldDB" id="A0AAC9HT67"/>
<feature type="region of interest" description="Disordered" evidence="2">
    <location>
        <begin position="42"/>
        <end position="77"/>
    </location>
</feature>
<feature type="compositionally biased region" description="Polar residues" evidence="2">
    <location>
        <begin position="57"/>
        <end position="67"/>
    </location>
</feature>
<comment type="similarity">
    <text evidence="1">Belongs to the asp23 family.</text>
</comment>